<keyword evidence="5" id="KW-0472">Membrane</keyword>
<dbReference type="GO" id="GO:0005576">
    <property type="term" value="C:extracellular region"/>
    <property type="evidence" value="ECO:0007669"/>
    <property type="project" value="UniProtKB-SubCell"/>
</dbReference>
<feature type="domain" description="CFEM" evidence="12">
    <location>
        <begin position="3"/>
        <end position="123"/>
    </location>
</feature>
<keyword evidence="9" id="KW-0479">Metal-binding</keyword>
<dbReference type="RefSeq" id="XP_007932542.1">
    <property type="nucleotide sequence ID" value="XM_007934351.1"/>
</dbReference>
<sequence length="212" mass="21031">MHAIYTSIFTLAAFAVAQDLTDTTQAIKLIPACAISCFTQGITATTCGPTDVHCQCTTGAADVAKVVIPCLCNAMADKTCSSDELMKAADATTKICTAALAAKGETFKSTSLDPSMCKSLNSAVGGSTPSSTATAKATSTASSKATSTPSPTAGHSGGNATSGHNDTTSGHAGNSTSTSKKGSAPAVAAFESFKLLISCGMLGLAGVAWMAL</sequence>
<keyword evidence="4" id="KW-0964">Secreted</keyword>
<organism evidence="13 14">
    <name type="scientific">Pseudocercospora fijiensis (strain CIRAD86)</name>
    <name type="common">Black leaf streak disease fungus</name>
    <name type="synonym">Mycosphaerella fijiensis</name>
    <dbReference type="NCBI Taxonomy" id="383855"/>
    <lineage>
        <taxon>Eukaryota</taxon>
        <taxon>Fungi</taxon>
        <taxon>Dikarya</taxon>
        <taxon>Ascomycota</taxon>
        <taxon>Pezizomycotina</taxon>
        <taxon>Dothideomycetes</taxon>
        <taxon>Dothideomycetidae</taxon>
        <taxon>Mycosphaerellales</taxon>
        <taxon>Mycosphaerellaceae</taxon>
        <taxon>Pseudocercospora</taxon>
    </lineage>
</organism>
<comment type="caution">
    <text evidence="9">Lacks conserved residue(s) required for the propagation of feature annotation.</text>
</comment>
<dbReference type="KEGG" id="pfj:MYCFIDRAFT_212746"/>
<feature type="region of interest" description="Disordered" evidence="10">
    <location>
        <begin position="122"/>
        <end position="181"/>
    </location>
</feature>
<dbReference type="InterPro" id="IPR008427">
    <property type="entry name" value="Extracellular_membr_CFEM_dom"/>
</dbReference>
<comment type="similarity">
    <text evidence="3">Belongs to the RBT5 family.</text>
</comment>
<feature type="compositionally biased region" description="Low complexity" evidence="10">
    <location>
        <begin position="127"/>
        <end position="153"/>
    </location>
</feature>
<feature type="disulfide bond" evidence="9">
    <location>
        <begin position="47"/>
        <end position="54"/>
    </location>
</feature>
<evidence type="ECO:0000313" key="14">
    <source>
        <dbReference type="Proteomes" id="UP000016932"/>
    </source>
</evidence>
<dbReference type="GO" id="GO:0098552">
    <property type="term" value="C:side of membrane"/>
    <property type="evidence" value="ECO:0007669"/>
    <property type="project" value="UniProtKB-KW"/>
</dbReference>
<dbReference type="eggNOG" id="ENOG502S1X2">
    <property type="taxonomic scope" value="Eukaryota"/>
</dbReference>
<feature type="signal peptide" evidence="11">
    <location>
        <begin position="1"/>
        <end position="17"/>
    </location>
</feature>
<keyword evidence="5" id="KW-0336">GPI-anchor</keyword>
<evidence type="ECO:0000256" key="11">
    <source>
        <dbReference type="SAM" id="SignalP"/>
    </source>
</evidence>
<keyword evidence="9" id="KW-0349">Heme</keyword>
<dbReference type="Pfam" id="PF05730">
    <property type="entry name" value="CFEM"/>
    <property type="match status" value="1"/>
</dbReference>
<keyword evidence="6 11" id="KW-0732">Signal</keyword>
<evidence type="ECO:0000256" key="3">
    <source>
        <dbReference type="ARBA" id="ARBA00010031"/>
    </source>
</evidence>
<reference evidence="13 14" key="1">
    <citation type="journal article" date="2012" name="PLoS Pathog.">
        <title>Diverse lifestyles and strategies of plant pathogenesis encoded in the genomes of eighteen Dothideomycetes fungi.</title>
        <authorList>
            <person name="Ohm R.A."/>
            <person name="Feau N."/>
            <person name="Henrissat B."/>
            <person name="Schoch C.L."/>
            <person name="Horwitz B.A."/>
            <person name="Barry K.W."/>
            <person name="Condon B.J."/>
            <person name="Copeland A.C."/>
            <person name="Dhillon B."/>
            <person name="Glaser F."/>
            <person name="Hesse C.N."/>
            <person name="Kosti I."/>
            <person name="LaButti K."/>
            <person name="Lindquist E.A."/>
            <person name="Lucas S."/>
            <person name="Salamov A.A."/>
            <person name="Bradshaw R.E."/>
            <person name="Ciuffetti L."/>
            <person name="Hamelin R.C."/>
            <person name="Kema G.H.J."/>
            <person name="Lawrence C."/>
            <person name="Scott J.A."/>
            <person name="Spatafora J.W."/>
            <person name="Turgeon B.G."/>
            <person name="de Wit P.J.G.M."/>
            <person name="Zhong S."/>
            <person name="Goodwin S.B."/>
            <person name="Grigoriev I.V."/>
        </authorList>
    </citation>
    <scope>NUCLEOTIDE SEQUENCE [LARGE SCALE GENOMIC DNA]</scope>
    <source>
        <strain evidence="13 14">CIRAD86</strain>
    </source>
</reference>
<proteinExistence type="inferred from homology"/>
<evidence type="ECO:0000256" key="6">
    <source>
        <dbReference type="ARBA" id="ARBA00022729"/>
    </source>
</evidence>
<dbReference type="PROSITE" id="PS52012">
    <property type="entry name" value="CFEM"/>
    <property type="match status" value="1"/>
</dbReference>
<accession>M3AHC2</accession>
<evidence type="ECO:0000256" key="9">
    <source>
        <dbReference type="PROSITE-ProRule" id="PRU01356"/>
    </source>
</evidence>
<dbReference type="Proteomes" id="UP000016932">
    <property type="component" value="Unassembled WGS sequence"/>
</dbReference>
<dbReference type="HOGENOM" id="CLU_1300185_0_0_1"/>
<evidence type="ECO:0000256" key="8">
    <source>
        <dbReference type="ARBA" id="ARBA00023288"/>
    </source>
</evidence>
<evidence type="ECO:0000256" key="7">
    <source>
        <dbReference type="ARBA" id="ARBA00023157"/>
    </source>
</evidence>
<evidence type="ECO:0000256" key="5">
    <source>
        <dbReference type="ARBA" id="ARBA00022622"/>
    </source>
</evidence>
<dbReference type="AlphaFoldDB" id="M3AHC2"/>
<dbReference type="OrthoDB" id="3065412at2759"/>
<feature type="compositionally biased region" description="Polar residues" evidence="10">
    <location>
        <begin position="158"/>
        <end position="181"/>
    </location>
</feature>
<evidence type="ECO:0000256" key="4">
    <source>
        <dbReference type="ARBA" id="ARBA00022525"/>
    </source>
</evidence>
<evidence type="ECO:0000256" key="1">
    <source>
        <dbReference type="ARBA" id="ARBA00004589"/>
    </source>
</evidence>
<evidence type="ECO:0000313" key="13">
    <source>
        <dbReference type="EMBL" id="EME76902.1"/>
    </source>
</evidence>
<keyword evidence="9" id="KW-0408">Iron</keyword>
<evidence type="ECO:0000256" key="2">
    <source>
        <dbReference type="ARBA" id="ARBA00004613"/>
    </source>
</evidence>
<dbReference type="EMBL" id="KB446573">
    <property type="protein sequence ID" value="EME76902.1"/>
    <property type="molecule type" value="Genomic_DNA"/>
</dbReference>
<keyword evidence="7 9" id="KW-1015">Disulfide bond</keyword>
<evidence type="ECO:0000256" key="10">
    <source>
        <dbReference type="SAM" id="MobiDB-lite"/>
    </source>
</evidence>
<dbReference type="GO" id="GO:0046872">
    <property type="term" value="F:metal ion binding"/>
    <property type="evidence" value="ECO:0007669"/>
    <property type="project" value="UniProtKB-UniRule"/>
</dbReference>
<comment type="subcellular location">
    <subcellularLocation>
        <location evidence="1">Membrane</location>
        <topology evidence="1">Lipid-anchor</topology>
        <topology evidence="1">GPI-anchor</topology>
    </subcellularLocation>
    <subcellularLocation>
        <location evidence="2">Secreted</location>
    </subcellularLocation>
</comment>
<feature type="chain" id="PRO_5004030882" description="CFEM domain-containing protein" evidence="11">
    <location>
        <begin position="18"/>
        <end position="212"/>
    </location>
</feature>
<dbReference type="GeneID" id="19337817"/>
<gene>
    <name evidence="13" type="ORF">MYCFIDRAFT_212746</name>
</gene>
<protein>
    <recommendedName>
        <fullName evidence="12">CFEM domain-containing protein</fullName>
    </recommendedName>
</protein>
<name>M3AHC2_PSEFD</name>
<dbReference type="VEuPathDB" id="FungiDB:MYCFIDRAFT_212746"/>
<keyword evidence="8" id="KW-0449">Lipoprotein</keyword>
<keyword evidence="14" id="KW-1185">Reference proteome</keyword>
<keyword evidence="5" id="KW-0325">Glycoprotein</keyword>
<evidence type="ECO:0000259" key="12">
    <source>
        <dbReference type="PROSITE" id="PS52012"/>
    </source>
</evidence>
<feature type="binding site" description="axial binding residue" evidence="9">
    <location>
        <position position="51"/>
    </location>
    <ligand>
        <name>heme</name>
        <dbReference type="ChEBI" id="CHEBI:30413"/>
    </ligand>
    <ligandPart>
        <name>Fe</name>
        <dbReference type="ChEBI" id="CHEBI:18248"/>
    </ligandPart>
</feature>